<dbReference type="Proteomes" id="UP000198900">
    <property type="component" value="Unassembled WGS sequence"/>
</dbReference>
<sequence>MELLEPTPEARLGSDLPQAHPAFDAFGYAPFAKAIAVAVQRTPSPKGLVMAIDGPWGTGKTSLLNFIRHYLSSTDSESADKASAPPPVLVDFNPWWFSDREQLATQFLSQFRTRFPTENAVLMDAANALADYADAIGTAVSSSISAGAGFPIPLLKEAVAFFLKLFRRQRKDVQTLKADISDALEKSDQRFVVFVDDIDRLTPEDMCEVFKVIKAVADFPNVIYILAFDRRLVSESLQVALGINDGHAYLEKIVQVQFALPAVSRGLVLEKFVADLERLFGEFDENEIGVDPTYWANVLHDGISPLIETPRDVVRAVNALLVTFPGLRGEVNPVDFIALECLRVFVPDAYQFVRDNKDRFTGLASERGGDRTSAHDFYERWLNTVDERYRDTIKALFRRLFPRMQAVWGNMYYSADSMRRWGVEARICHPDKFDRYFQFSVPPHELSERDIREFITLGANVHALADAWIAANDERRPTGTGKANELIAALIARDDLPVAFAKACLKAFFRIGDGFVGDARNSSLHFFSIRPEVQAYWLVQHLTKMLPEGEGELLIEEQIRTGDAIVLAAQMAWSIARMHQPDAQERDSVFQAFAPQTVEILKLTVVARVRHAAKTNALEWLPDIHFLLRLWQTWGSDVEVKAWFARILNDDRAILRLLVEAVQVGTEHTHGDRTTRRIPSMNTKIFEGYLSPPVTLEEFSARIRQIGDRRALTADEIEALEVFENGMQMVRDGRNPSDPFARLGL</sequence>
<gene>
    <name evidence="2" type="ORF">SAMN04487926_12236</name>
</gene>
<dbReference type="EMBL" id="FNDI01000022">
    <property type="protein sequence ID" value="SDI70210.1"/>
    <property type="molecule type" value="Genomic_DNA"/>
</dbReference>
<evidence type="ECO:0000313" key="2">
    <source>
        <dbReference type="EMBL" id="SDI70210.1"/>
    </source>
</evidence>
<accession>A0A7Z7BCB2</accession>
<proteinExistence type="predicted"/>
<evidence type="ECO:0000259" key="1">
    <source>
        <dbReference type="Pfam" id="PF07693"/>
    </source>
</evidence>
<dbReference type="InterPro" id="IPR052754">
    <property type="entry name" value="NTPase_KAP_P-loop"/>
</dbReference>
<dbReference type="PANTHER" id="PTHR22674">
    <property type="entry name" value="NTPASE, KAP FAMILY P-LOOP DOMAIN-CONTAINING 1"/>
    <property type="match status" value="1"/>
</dbReference>
<reference evidence="2" key="1">
    <citation type="submission" date="2016-10" db="EMBL/GenBank/DDBJ databases">
        <authorList>
            <person name="Varghese N."/>
            <person name="Submissions S."/>
        </authorList>
    </citation>
    <scope>NUCLEOTIDE SEQUENCE [LARGE SCALE GENOMIC DNA]</scope>
    <source>
        <strain evidence="2">YR281</strain>
    </source>
</reference>
<dbReference type="Pfam" id="PF07693">
    <property type="entry name" value="KAP_NTPase"/>
    <property type="match status" value="1"/>
</dbReference>
<protein>
    <submittedName>
        <fullName evidence="2">KAP family P-loop domain-containing protein</fullName>
    </submittedName>
</protein>
<comment type="caution">
    <text evidence="2">The sequence shown here is derived from an EMBL/GenBank/DDBJ whole genome shotgun (WGS) entry which is preliminary data.</text>
</comment>
<dbReference type="PANTHER" id="PTHR22674:SF6">
    <property type="entry name" value="NTPASE KAP FAMILY P-LOOP DOMAIN-CONTAINING PROTEIN 1"/>
    <property type="match status" value="1"/>
</dbReference>
<dbReference type="RefSeq" id="WP_167306588.1">
    <property type="nucleotide sequence ID" value="NZ_FNDI01000022.1"/>
</dbReference>
<dbReference type="InterPro" id="IPR011646">
    <property type="entry name" value="KAP_P-loop"/>
</dbReference>
<dbReference type="AlphaFoldDB" id="A0A7Z7BCB2"/>
<dbReference type="SUPFAM" id="SSF52540">
    <property type="entry name" value="P-loop containing nucleoside triphosphate hydrolases"/>
    <property type="match status" value="1"/>
</dbReference>
<evidence type="ECO:0000313" key="3">
    <source>
        <dbReference type="Proteomes" id="UP000198900"/>
    </source>
</evidence>
<name>A0A7Z7BCB2_9BURK</name>
<dbReference type="Gene3D" id="3.40.50.300">
    <property type="entry name" value="P-loop containing nucleotide triphosphate hydrolases"/>
    <property type="match status" value="1"/>
</dbReference>
<dbReference type="InterPro" id="IPR027417">
    <property type="entry name" value="P-loop_NTPase"/>
</dbReference>
<organism evidence="2 3">
    <name type="scientific">Paraburkholderia steynii</name>
    <dbReference type="NCBI Taxonomy" id="1245441"/>
    <lineage>
        <taxon>Bacteria</taxon>
        <taxon>Pseudomonadati</taxon>
        <taxon>Pseudomonadota</taxon>
        <taxon>Betaproteobacteria</taxon>
        <taxon>Burkholderiales</taxon>
        <taxon>Burkholderiaceae</taxon>
        <taxon>Paraburkholderia</taxon>
    </lineage>
</organism>
<keyword evidence="3" id="KW-1185">Reference proteome</keyword>
<feature type="domain" description="KAP NTPase" evidence="1">
    <location>
        <begin position="28"/>
        <end position="323"/>
    </location>
</feature>